<evidence type="ECO:0000313" key="2">
    <source>
        <dbReference type="Proteomes" id="UP000634136"/>
    </source>
</evidence>
<organism evidence="1 2">
    <name type="scientific">Senna tora</name>
    <dbReference type="NCBI Taxonomy" id="362788"/>
    <lineage>
        <taxon>Eukaryota</taxon>
        <taxon>Viridiplantae</taxon>
        <taxon>Streptophyta</taxon>
        <taxon>Embryophyta</taxon>
        <taxon>Tracheophyta</taxon>
        <taxon>Spermatophyta</taxon>
        <taxon>Magnoliopsida</taxon>
        <taxon>eudicotyledons</taxon>
        <taxon>Gunneridae</taxon>
        <taxon>Pentapetalae</taxon>
        <taxon>rosids</taxon>
        <taxon>fabids</taxon>
        <taxon>Fabales</taxon>
        <taxon>Fabaceae</taxon>
        <taxon>Caesalpinioideae</taxon>
        <taxon>Cassia clade</taxon>
        <taxon>Senna</taxon>
    </lineage>
</organism>
<name>A0A834WEJ7_9FABA</name>
<dbReference type="EMBL" id="JAAIUW010000008">
    <property type="protein sequence ID" value="KAF7819757.1"/>
    <property type="molecule type" value="Genomic_DNA"/>
</dbReference>
<accession>A0A834WEJ7</accession>
<gene>
    <name evidence="1" type="ORF">G2W53_025212</name>
</gene>
<proteinExistence type="predicted"/>
<keyword evidence="2" id="KW-1185">Reference proteome</keyword>
<dbReference type="Proteomes" id="UP000634136">
    <property type="component" value="Unassembled WGS sequence"/>
</dbReference>
<evidence type="ECO:0000313" key="1">
    <source>
        <dbReference type="EMBL" id="KAF7819757.1"/>
    </source>
</evidence>
<reference evidence="1" key="1">
    <citation type="submission" date="2020-09" db="EMBL/GenBank/DDBJ databases">
        <title>Genome-Enabled Discovery of Anthraquinone Biosynthesis in Senna tora.</title>
        <authorList>
            <person name="Kang S.-H."/>
            <person name="Pandey R.P."/>
            <person name="Lee C.-M."/>
            <person name="Sim J.-S."/>
            <person name="Jeong J.-T."/>
            <person name="Choi B.-S."/>
            <person name="Jung M."/>
            <person name="Ginzburg D."/>
            <person name="Zhao K."/>
            <person name="Won S.Y."/>
            <person name="Oh T.-J."/>
            <person name="Yu Y."/>
            <person name="Kim N.-H."/>
            <person name="Lee O.R."/>
            <person name="Lee T.-H."/>
            <person name="Bashyal P."/>
            <person name="Kim T.-S."/>
            <person name="Lee W.-H."/>
            <person name="Kawkins C."/>
            <person name="Kim C.-K."/>
            <person name="Kim J.S."/>
            <person name="Ahn B.O."/>
            <person name="Rhee S.Y."/>
            <person name="Sohng J.K."/>
        </authorList>
    </citation>
    <scope>NUCLEOTIDE SEQUENCE</scope>
    <source>
        <tissue evidence="1">Leaf</tissue>
    </source>
</reference>
<sequence length="76" mass="8758">MAWKTGEKKDKAYISEKALYGQPNEKVKSIQRQRFWEMIMCLHDQVAKHTTPWLLITQESCPTMTSEAGPHPPTAQ</sequence>
<protein>
    <submittedName>
        <fullName evidence="1">Uncharacterized protein</fullName>
    </submittedName>
</protein>
<dbReference type="AlphaFoldDB" id="A0A834WEJ7"/>
<comment type="caution">
    <text evidence="1">The sequence shown here is derived from an EMBL/GenBank/DDBJ whole genome shotgun (WGS) entry which is preliminary data.</text>
</comment>